<dbReference type="InterPro" id="IPR011990">
    <property type="entry name" value="TPR-like_helical_dom_sf"/>
</dbReference>
<dbReference type="EMBL" id="CP031700">
    <property type="protein sequence ID" value="QEY26148.1"/>
    <property type="molecule type" value="Genomic_DNA"/>
</dbReference>
<dbReference type="Gene3D" id="1.25.40.10">
    <property type="entry name" value="Tetratricopeptide repeat domain"/>
    <property type="match status" value="1"/>
</dbReference>
<protein>
    <submittedName>
        <fullName evidence="1">ImpE protein</fullName>
    </submittedName>
</protein>
<reference evidence="1 2" key="1">
    <citation type="submission" date="2018-08" db="EMBL/GenBank/DDBJ databases">
        <title>Neisseria zalophi ATCC BAA-2455 complete genome.</title>
        <authorList>
            <person name="Veseli I.A."/>
            <person name="Buttler R."/>
            <person name="Mascarenhas dos Santos A.C."/>
            <person name="Pombert J.-F."/>
        </authorList>
    </citation>
    <scope>NUCLEOTIDE SEQUENCE [LARGE SCALE GENOMIC DNA]</scope>
    <source>
        <strain evidence="1 2">ATCC BAA-2455</strain>
    </source>
</reference>
<dbReference type="Pfam" id="PF07024">
    <property type="entry name" value="ImpE"/>
    <property type="match status" value="1"/>
</dbReference>
<gene>
    <name evidence="1" type="ORF">D0T92_06135</name>
</gene>
<proteinExistence type="predicted"/>
<dbReference type="SUPFAM" id="SSF144059">
    <property type="entry name" value="ImpE-like"/>
    <property type="match status" value="1"/>
</dbReference>
<evidence type="ECO:0000313" key="2">
    <source>
        <dbReference type="Proteomes" id="UP000325713"/>
    </source>
</evidence>
<dbReference type="KEGG" id="nzl:D0T92_06135"/>
<evidence type="ECO:0000313" key="1">
    <source>
        <dbReference type="EMBL" id="QEY26148.1"/>
    </source>
</evidence>
<dbReference type="OrthoDB" id="5416084at2"/>
<dbReference type="Proteomes" id="UP000325713">
    <property type="component" value="Chromosome"/>
</dbReference>
<dbReference type="AlphaFoldDB" id="A0A5J6PTW4"/>
<dbReference type="RefSeq" id="WP_151051183.1">
    <property type="nucleotide sequence ID" value="NZ_CP031700.1"/>
</dbReference>
<sequence length="271" mass="31321">MDLKTKLSDMIELVRSNPDNPQQRLIVIQYLCICAQWEQALKHIKQFQKLFPNVEKSLILFLIENIEAEMRRESTLTAKQKPKTFEQHASKLEVLQKQLSLVAHASEKESNLLLQTYTELVDLVPEIPISITYLLPNKSVETTSGKWVIDGDVRTSFVCEFFLNGQYYWQPWDSINSIAFIAPNSLLDIIWRPSEITFKDGKSIQCITPARYVVLQDLITKWSDALLQCSKTDWMGVAEDLFIGFGQKMLYTDKEDFGLLDIRLIKFGYSN</sequence>
<keyword evidence="2" id="KW-1185">Reference proteome</keyword>
<dbReference type="InterPro" id="IPR009211">
    <property type="entry name" value="TagJ"/>
</dbReference>
<name>A0A5J6PTW4_9NEIS</name>
<accession>A0A5J6PTW4</accession>
<organism evidence="1 2">
    <name type="scientific">Neisseria zalophi</name>
    <dbReference type="NCBI Taxonomy" id="640030"/>
    <lineage>
        <taxon>Bacteria</taxon>
        <taxon>Pseudomonadati</taxon>
        <taxon>Pseudomonadota</taxon>
        <taxon>Betaproteobacteria</taxon>
        <taxon>Neisseriales</taxon>
        <taxon>Neisseriaceae</taxon>
        <taxon>Neisseria</taxon>
    </lineage>
</organism>